<evidence type="ECO:0000256" key="3">
    <source>
        <dbReference type="ARBA" id="ARBA00022833"/>
    </source>
</evidence>
<dbReference type="PANTHER" id="PTHR16465">
    <property type="entry name" value="NUCLEASE-RELATED"/>
    <property type="match status" value="1"/>
</dbReference>
<dbReference type="SMART" id="SM00451">
    <property type="entry name" value="ZnF_U1"/>
    <property type="match status" value="1"/>
</dbReference>
<comment type="caution">
    <text evidence="6">The sequence shown here is derived from an EMBL/GenBank/DDBJ whole genome shotgun (WGS) entry which is preliminary data.</text>
</comment>
<name>A0AA35WDL8_GEOBA</name>
<feature type="compositionally biased region" description="Polar residues" evidence="4">
    <location>
        <begin position="158"/>
        <end position="168"/>
    </location>
</feature>
<dbReference type="Pfam" id="PF06220">
    <property type="entry name" value="zf-U1"/>
    <property type="match status" value="1"/>
</dbReference>
<feature type="compositionally biased region" description="Basic and acidic residues" evidence="4">
    <location>
        <begin position="83"/>
        <end position="100"/>
    </location>
</feature>
<dbReference type="GO" id="GO:0008270">
    <property type="term" value="F:zinc ion binding"/>
    <property type="evidence" value="ECO:0007669"/>
    <property type="project" value="UniProtKB-KW"/>
</dbReference>
<dbReference type="InterPro" id="IPR013085">
    <property type="entry name" value="U1-CZ_Znf_C2H2"/>
</dbReference>
<reference evidence="6" key="1">
    <citation type="submission" date="2023-03" db="EMBL/GenBank/DDBJ databases">
        <authorList>
            <person name="Steffen K."/>
            <person name="Cardenas P."/>
        </authorList>
    </citation>
    <scope>NUCLEOTIDE SEQUENCE</scope>
</reference>
<dbReference type="Proteomes" id="UP001174909">
    <property type="component" value="Unassembled WGS sequence"/>
</dbReference>
<keyword evidence="2" id="KW-0863">Zinc-finger</keyword>
<feature type="domain" description="U1-type" evidence="5">
    <location>
        <begin position="2"/>
        <end position="37"/>
    </location>
</feature>
<feature type="region of interest" description="Disordered" evidence="4">
    <location>
        <begin position="135"/>
        <end position="168"/>
    </location>
</feature>
<dbReference type="AlphaFoldDB" id="A0AA35WDL8"/>
<sequence>MPKRYQCEFCHKSFQDTPVARRRHLKGAGHQRNRRLHYESFSNEKAGGVRHERAEILYSELSGEEILRQWLSSHPELVQRCEEMGKKRTRKEEVAVRDGSTKQAPVSSTTGPSLTQAGGKDMLPAYLEPYRAALPPSLLPQSAGSNYPHALLPDELTENNMKNTELVE</sequence>
<dbReference type="SUPFAM" id="SSF57667">
    <property type="entry name" value="beta-beta-alpha zinc fingers"/>
    <property type="match status" value="1"/>
</dbReference>
<organism evidence="6 7">
    <name type="scientific">Geodia barretti</name>
    <name type="common">Barrett's horny sponge</name>
    <dbReference type="NCBI Taxonomy" id="519541"/>
    <lineage>
        <taxon>Eukaryota</taxon>
        <taxon>Metazoa</taxon>
        <taxon>Porifera</taxon>
        <taxon>Demospongiae</taxon>
        <taxon>Heteroscleromorpha</taxon>
        <taxon>Tetractinellida</taxon>
        <taxon>Astrophorina</taxon>
        <taxon>Geodiidae</taxon>
        <taxon>Geodia</taxon>
    </lineage>
</organism>
<accession>A0AA35WDL8</accession>
<dbReference type="PANTHER" id="PTHR16465:SF0">
    <property type="entry name" value="ZINC FINGER MATRIN-TYPE PROTEIN 5"/>
    <property type="match status" value="1"/>
</dbReference>
<feature type="region of interest" description="Disordered" evidence="4">
    <location>
        <begin position="83"/>
        <end position="120"/>
    </location>
</feature>
<evidence type="ECO:0000259" key="5">
    <source>
        <dbReference type="SMART" id="SM00451"/>
    </source>
</evidence>
<dbReference type="Gene3D" id="3.30.160.60">
    <property type="entry name" value="Classic Zinc Finger"/>
    <property type="match status" value="1"/>
</dbReference>
<feature type="compositionally biased region" description="Polar residues" evidence="4">
    <location>
        <begin position="101"/>
        <end position="116"/>
    </location>
</feature>
<dbReference type="GO" id="GO:0005689">
    <property type="term" value="C:U12-type spliceosomal complex"/>
    <property type="evidence" value="ECO:0007669"/>
    <property type="project" value="TreeGrafter"/>
</dbReference>
<gene>
    <name evidence="6" type="ORF">GBAR_LOCUS10605</name>
</gene>
<keyword evidence="3" id="KW-0862">Zinc</keyword>
<feature type="non-terminal residue" evidence="6">
    <location>
        <position position="168"/>
    </location>
</feature>
<proteinExistence type="predicted"/>
<dbReference type="GO" id="GO:0003676">
    <property type="term" value="F:nucleic acid binding"/>
    <property type="evidence" value="ECO:0007669"/>
    <property type="project" value="InterPro"/>
</dbReference>
<evidence type="ECO:0000313" key="7">
    <source>
        <dbReference type="Proteomes" id="UP001174909"/>
    </source>
</evidence>
<dbReference type="InterPro" id="IPR036236">
    <property type="entry name" value="Znf_C2H2_sf"/>
</dbReference>
<dbReference type="InterPro" id="IPR003604">
    <property type="entry name" value="Matrin/U1-like-C_Znf_C2H2"/>
</dbReference>
<dbReference type="EMBL" id="CASHTH010001633">
    <property type="protein sequence ID" value="CAI8017483.1"/>
    <property type="molecule type" value="Genomic_DNA"/>
</dbReference>
<protein>
    <submittedName>
        <fullName evidence="6">Zinc finger CCCH domain-containing protein 3</fullName>
    </submittedName>
</protein>
<evidence type="ECO:0000256" key="2">
    <source>
        <dbReference type="ARBA" id="ARBA00022771"/>
    </source>
</evidence>
<evidence type="ECO:0000313" key="6">
    <source>
        <dbReference type="EMBL" id="CAI8017483.1"/>
    </source>
</evidence>
<evidence type="ECO:0000256" key="4">
    <source>
        <dbReference type="SAM" id="MobiDB-lite"/>
    </source>
</evidence>
<evidence type="ECO:0000256" key="1">
    <source>
        <dbReference type="ARBA" id="ARBA00022723"/>
    </source>
</evidence>
<keyword evidence="7" id="KW-1185">Reference proteome</keyword>
<keyword evidence="1" id="KW-0479">Metal-binding</keyword>